<gene>
    <name evidence="2" type="ORF">pdam_00012369</name>
</gene>
<reference evidence="2 3" key="1">
    <citation type="journal article" date="2018" name="Sci. Rep.">
        <title>Comparative analysis of the Pocillopora damicornis genome highlights role of immune system in coral evolution.</title>
        <authorList>
            <person name="Cunning R."/>
            <person name="Bay R.A."/>
            <person name="Gillette P."/>
            <person name="Baker A.C."/>
            <person name="Traylor-Knowles N."/>
        </authorList>
    </citation>
    <scope>NUCLEOTIDE SEQUENCE [LARGE SCALE GENOMIC DNA]</scope>
    <source>
        <strain evidence="2">RSMAS</strain>
        <tissue evidence="2">Whole animal</tissue>
    </source>
</reference>
<accession>A0A3M6TIR3</accession>
<feature type="region of interest" description="Disordered" evidence="1">
    <location>
        <begin position="1"/>
        <end position="39"/>
    </location>
</feature>
<name>A0A3M6TIR3_POCDA</name>
<sequence length="88" mass="9961">METSPMAGKSWQPSRESPHRKGRQAPITLSKQWKEGGKGGENCLDDELALLTMLQVHMLTRRVCFRTQKLLQMVIISFILMTLICDSG</sequence>
<dbReference type="Proteomes" id="UP000275408">
    <property type="component" value="Unassembled WGS sequence"/>
</dbReference>
<protein>
    <submittedName>
        <fullName evidence="2">Uncharacterized protein</fullName>
    </submittedName>
</protein>
<dbReference type="AlphaFoldDB" id="A0A3M6TIR3"/>
<evidence type="ECO:0000313" key="2">
    <source>
        <dbReference type="EMBL" id="RMX41256.1"/>
    </source>
</evidence>
<keyword evidence="3" id="KW-1185">Reference proteome</keyword>
<evidence type="ECO:0000313" key="3">
    <source>
        <dbReference type="Proteomes" id="UP000275408"/>
    </source>
</evidence>
<dbReference type="EMBL" id="RCHS01003516">
    <property type="protein sequence ID" value="RMX41256.1"/>
    <property type="molecule type" value="Genomic_DNA"/>
</dbReference>
<organism evidence="2 3">
    <name type="scientific">Pocillopora damicornis</name>
    <name type="common">Cauliflower coral</name>
    <name type="synonym">Millepora damicornis</name>
    <dbReference type="NCBI Taxonomy" id="46731"/>
    <lineage>
        <taxon>Eukaryota</taxon>
        <taxon>Metazoa</taxon>
        <taxon>Cnidaria</taxon>
        <taxon>Anthozoa</taxon>
        <taxon>Hexacorallia</taxon>
        <taxon>Scleractinia</taxon>
        <taxon>Astrocoeniina</taxon>
        <taxon>Pocilloporidae</taxon>
        <taxon>Pocillopora</taxon>
    </lineage>
</organism>
<comment type="caution">
    <text evidence="2">The sequence shown here is derived from an EMBL/GenBank/DDBJ whole genome shotgun (WGS) entry which is preliminary data.</text>
</comment>
<evidence type="ECO:0000256" key="1">
    <source>
        <dbReference type="SAM" id="MobiDB-lite"/>
    </source>
</evidence>
<proteinExistence type="predicted"/>